<dbReference type="InterPro" id="IPR007214">
    <property type="entry name" value="YbaK/aa-tRNA-synth-assoc-dom"/>
</dbReference>
<dbReference type="InterPro" id="IPR036754">
    <property type="entry name" value="YbaK/aa-tRNA-synt-asso_dom_sf"/>
</dbReference>
<dbReference type="Proteomes" id="UP001596189">
    <property type="component" value="Unassembled WGS sequence"/>
</dbReference>
<protein>
    <submittedName>
        <fullName evidence="2">YbaK/EbsC family protein</fullName>
    </submittedName>
</protein>
<organism evidence="2 3">
    <name type="scientific">Angustibacter luteus</name>
    <dbReference type="NCBI Taxonomy" id="658456"/>
    <lineage>
        <taxon>Bacteria</taxon>
        <taxon>Bacillati</taxon>
        <taxon>Actinomycetota</taxon>
        <taxon>Actinomycetes</taxon>
        <taxon>Kineosporiales</taxon>
        <taxon>Kineosporiaceae</taxon>
    </lineage>
</organism>
<comment type="caution">
    <text evidence="2">The sequence shown here is derived from an EMBL/GenBank/DDBJ whole genome shotgun (WGS) entry which is preliminary data.</text>
</comment>
<gene>
    <name evidence="2" type="ORF">ACFQDO_02835</name>
</gene>
<dbReference type="Gene3D" id="3.90.960.10">
    <property type="entry name" value="YbaK/aminoacyl-tRNA synthetase-associated domain"/>
    <property type="match status" value="1"/>
</dbReference>
<dbReference type="SUPFAM" id="SSF55826">
    <property type="entry name" value="YbaK/ProRS associated domain"/>
    <property type="match status" value="1"/>
</dbReference>
<name>A0ABW1JB55_9ACTN</name>
<evidence type="ECO:0000259" key="1">
    <source>
        <dbReference type="Pfam" id="PF04073"/>
    </source>
</evidence>
<dbReference type="EMBL" id="JBHSRD010000002">
    <property type="protein sequence ID" value="MFC6006055.1"/>
    <property type="molecule type" value="Genomic_DNA"/>
</dbReference>
<sequence length="180" mass="18500">MSPALDVRRPALAHAPLLADPVAAALQAWVHADGVGVAAIDPDLADTAAFVEAYGVASDASANCVVVGGRRDGVERIAACVVLATTRADVNGIVRRALDVRKASFLPMDRAVELTGMEYGGITPIGLPADWLLLVDEAVTLAGRVIVGSGLRRSKIEVPGADLARLPRATVVPGLGRPVG</sequence>
<evidence type="ECO:0000313" key="2">
    <source>
        <dbReference type="EMBL" id="MFC6006055.1"/>
    </source>
</evidence>
<accession>A0ABW1JB55</accession>
<dbReference type="RefSeq" id="WP_345716920.1">
    <property type="nucleotide sequence ID" value="NZ_BAABFP010000005.1"/>
</dbReference>
<reference evidence="3" key="1">
    <citation type="journal article" date="2019" name="Int. J. Syst. Evol. Microbiol.">
        <title>The Global Catalogue of Microorganisms (GCM) 10K type strain sequencing project: providing services to taxonomists for standard genome sequencing and annotation.</title>
        <authorList>
            <consortium name="The Broad Institute Genomics Platform"/>
            <consortium name="The Broad Institute Genome Sequencing Center for Infectious Disease"/>
            <person name="Wu L."/>
            <person name="Ma J."/>
        </authorList>
    </citation>
    <scope>NUCLEOTIDE SEQUENCE [LARGE SCALE GENOMIC DNA]</scope>
    <source>
        <strain evidence="3">KACC 14249</strain>
    </source>
</reference>
<proteinExistence type="predicted"/>
<evidence type="ECO:0000313" key="3">
    <source>
        <dbReference type="Proteomes" id="UP001596189"/>
    </source>
</evidence>
<keyword evidence="3" id="KW-1185">Reference proteome</keyword>
<dbReference type="Pfam" id="PF04073">
    <property type="entry name" value="tRNA_edit"/>
    <property type="match status" value="1"/>
</dbReference>
<feature type="domain" description="YbaK/aminoacyl-tRNA synthetase-associated" evidence="1">
    <location>
        <begin position="42"/>
        <end position="166"/>
    </location>
</feature>